<sequence length="105" mass="11958">MERPVMIHRAILGSVERMVAVLLEDYKGKWPLWLSPRQAIVCPVSQISMRYAEEVRDQLCEAGYYVDVDTSDKTIQKKVREAQMAQYNYILVVGGEDVKNGHVGS</sequence>
<dbReference type="Proteomes" id="UP000507245">
    <property type="component" value="Unassembled WGS sequence"/>
</dbReference>
<dbReference type="PANTHER" id="PTHR11451">
    <property type="entry name" value="THREONINE-TRNA LIGASE"/>
    <property type="match status" value="1"/>
</dbReference>
<dbReference type="InterPro" id="IPR045864">
    <property type="entry name" value="aa-tRNA-synth_II/BPL/LPL"/>
</dbReference>
<dbReference type="GO" id="GO:0009507">
    <property type="term" value="C:chloroplast"/>
    <property type="evidence" value="ECO:0007669"/>
    <property type="project" value="TreeGrafter"/>
</dbReference>
<dbReference type="InterPro" id="IPR002320">
    <property type="entry name" value="Thr-tRNA-ligase_IIa"/>
</dbReference>
<dbReference type="GO" id="GO:0006435">
    <property type="term" value="P:threonyl-tRNA aminoacylation"/>
    <property type="evidence" value="ECO:0007669"/>
    <property type="project" value="InterPro"/>
</dbReference>
<dbReference type="PANTHER" id="PTHR11451:SF46">
    <property type="entry name" value="THREONINE--TRNA LIGASE"/>
    <property type="match status" value="1"/>
</dbReference>
<keyword evidence="1" id="KW-0648">Protein biosynthesis</keyword>
<dbReference type="GO" id="GO:0004829">
    <property type="term" value="F:threonine-tRNA ligase activity"/>
    <property type="evidence" value="ECO:0007669"/>
    <property type="project" value="InterPro"/>
</dbReference>
<proteinExistence type="predicted"/>
<dbReference type="InterPro" id="IPR004154">
    <property type="entry name" value="Anticodon-bd"/>
</dbReference>
<dbReference type="GO" id="GO:0005524">
    <property type="term" value="F:ATP binding"/>
    <property type="evidence" value="ECO:0007669"/>
    <property type="project" value="InterPro"/>
</dbReference>
<dbReference type="SUPFAM" id="SSF52954">
    <property type="entry name" value="Class II aaRS ABD-related"/>
    <property type="match status" value="1"/>
</dbReference>
<dbReference type="AlphaFoldDB" id="A0A6J5Y6Q6"/>
<dbReference type="Gene3D" id="3.30.930.10">
    <property type="entry name" value="Bira Bifunctional Protein, Domain 2"/>
    <property type="match status" value="1"/>
</dbReference>
<dbReference type="Gene3D" id="3.40.50.800">
    <property type="entry name" value="Anticodon-binding domain"/>
    <property type="match status" value="1"/>
</dbReference>
<protein>
    <recommendedName>
        <fullName evidence="2">Anticodon-binding domain-containing protein</fullName>
    </recommendedName>
</protein>
<accession>A0A6J5Y6Q6</accession>
<dbReference type="GO" id="GO:0005739">
    <property type="term" value="C:mitochondrion"/>
    <property type="evidence" value="ECO:0007669"/>
    <property type="project" value="TreeGrafter"/>
</dbReference>
<dbReference type="InterPro" id="IPR036621">
    <property type="entry name" value="Anticodon-bd_dom_sf"/>
</dbReference>
<keyword evidence="4" id="KW-1185">Reference proteome</keyword>
<dbReference type="Pfam" id="PF03129">
    <property type="entry name" value="HGTP_anticodon"/>
    <property type="match status" value="1"/>
</dbReference>
<reference evidence="4" key="1">
    <citation type="journal article" date="2020" name="Genome Biol.">
        <title>Gamete binning: chromosome-level and haplotype-resolved genome assembly enabled by high-throughput single-cell sequencing of gamete genomes.</title>
        <authorList>
            <person name="Campoy J.A."/>
            <person name="Sun H."/>
            <person name="Goel M."/>
            <person name="Jiao W.-B."/>
            <person name="Folz-Donahue K."/>
            <person name="Wang N."/>
            <person name="Rubio M."/>
            <person name="Liu C."/>
            <person name="Kukat C."/>
            <person name="Ruiz D."/>
            <person name="Huettel B."/>
            <person name="Schneeberger K."/>
        </authorList>
    </citation>
    <scope>NUCLEOTIDE SEQUENCE [LARGE SCALE GENOMIC DNA]</scope>
    <source>
        <strain evidence="4">cv. Rojo Pasion</strain>
    </source>
</reference>
<evidence type="ECO:0000313" key="3">
    <source>
        <dbReference type="EMBL" id="CAB4319204.1"/>
    </source>
</evidence>
<dbReference type="OrthoDB" id="5423599at2759"/>
<organism evidence="3 4">
    <name type="scientific">Prunus armeniaca</name>
    <name type="common">Apricot</name>
    <name type="synonym">Armeniaca vulgaris</name>
    <dbReference type="NCBI Taxonomy" id="36596"/>
    <lineage>
        <taxon>Eukaryota</taxon>
        <taxon>Viridiplantae</taxon>
        <taxon>Streptophyta</taxon>
        <taxon>Embryophyta</taxon>
        <taxon>Tracheophyta</taxon>
        <taxon>Spermatophyta</taxon>
        <taxon>Magnoliopsida</taxon>
        <taxon>eudicotyledons</taxon>
        <taxon>Gunneridae</taxon>
        <taxon>Pentapetalae</taxon>
        <taxon>rosids</taxon>
        <taxon>fabids</taxon>
        <taxon>Rosales</taxon>
        <taxon>Rosaceae</taxon>
        <taxon>Amygdaloideae</taxon>
        <taxon>Amygdaleae</taxon>
        <taxon>Prunus</taxon>
    </lineage>
</organism>
<evidence type="ECO:0000259" key="2">
    <source>
        <dbReference type="Pfam" id="PF03129"/>
    </source>
</evidence>
<dbReference type="EMBL" id="CAEKKB010000007">
    <property type="protein sequence ID" value="CAB4319204.1"/>
    <property type="molecule type" value="Genomic_DNA"/>
</dbReference>
<dbReference type="PRINTS" id="PR01047">
    <property type="entry name" value="TRNASYNTHTHR"/>
</dbReference>
<evidence type="ECO:0000313" key="4">
    <source>
        <dbReference type="Proteomes" id="UP000507245"/>
    </source>
</evidence>
<name>A0A6J5Y6Q6_PRUAR</name>
<feature type="domain" description="Anticodon-binding" evidence="2">
    <location>
        <begin position="38"/>
        <end position="103"/>
    </location>
</feature>
<gene>
    <name evidence="3" type="ORF">ORAREDHAP_LOCUS46388</name>
</gene>
<evidence type="ECO:0000256" key="1">
    <source>
        <dbReference type="ARBA" id="ARBA00022917"/>
    </source>
</evidence>